<organism evidence="1 2">
    <name type="scientific">Croceicoccus marinus</name>
    <dbReference type="NCBI Taxonomy" id="450378"/>
    <lineage>
        <taxon>Bacteria</taxon>
        <taxon>Pseudomonadati</taxon>
        <taxon>Pseudomonadota</taxon>
        <taxon>Alphaproteobacteria</taxon>
        <taxon>Sphingomonadales</taxon>
        <taxon>Erythrobacteraceae</taxon>
        <taxon>Croceicoccus</taxon>
    </lineage>
</organism>
<geneLocation type="plasmid" evidence="1 2">
    <name>plas1</name>
</geneLocation>
<dbReference type="EMBL" id="CP060053">
    <property type="protein sequence ID" value="QNE07293.1"/>
    <property type="molecule type" value="Genomic_DNA"/>
</dbReference>
<proteinExistence type="predicted"/>
<evidence type="ECO:0000313" key="1">
    <source>
        <dbReference type="EMBL" id="QNE07293.1"/>
    </source>
</evidence>
<evidence type="ECO:0000313" key="2">
    <source>
        <dbReference type="Proteomes" id="UP000515297"/>
    </source>
</evidence>
<dbReference type="RefSeq" id="WP_185885998.1">
    <property type="nucleotide sequence ID" value="NZ_CP060053.1"/>
</dbReference>
<dbReference type="Proteomes" id="UP000515297">
    <property type="component" value="Plasmid plas1"/>
</dbReference>
<protein>
    <submittedName>
        <fullName evidence="1">Uncharacterized protein</fullName>
    </submittedName>
</protein>
<keyword evidence="1" id="KW-0614">Plasmid</keyword>
<reference evidence="1 2" key="1">
    <citation type="submission" date="2020-08" db="EMBL/GenBank/DDBJ databases">
        <authorList>
            <person name="Liu G."/>
            <person name="Sun C."/>
        </authorList>
    </citation>
    <scope>NUCLEOTIDE SEQUENCE [LARGE SCALE GENOMIC DNA]</scope>
    <source>
        <strain evidence="1 2">OT19</strain>
        <plasmid evidence="1 2">plas1</plasmid>
    </source>
</reference>
<dbReference type="AlphaFoldDB" id="A0A7G6VZX8"/>
<name>A0A7G6VZX8_9SPHN</name>
<gene>
    <name evidence="1" type="ORF">H4O24_15390</name>
</gene>
<sequence>MFLSQEHSVSPMARAASISGDRIGPRIAPAPRLSTLERRVIEIARTDALDTLKPPRRHGWFVRLFLGRERASPALANERLEAIRRLSVLAWHHDANPPPRALGEARAAGLGREQIDEILALTRRSSGVAIEKTAP</sequence>
<accession>A0A7G6VZX8</accession>